<gene>
    <name evidence="1" type="ORF">K457DRAFT_135951</name>
</gene>
<sequence length="78" mass="8535">MAFPKDESKGMLEGGCGRYAEGEASHASFNDKGHRWSLNDGGDRRSSILSFLLQANEGKKTVALVIFLLYAACILERV</sequence>
<organism evidence="1 2">
    <name type="scientific">Linnemannia elongata AG-77</name>
    <dbReference type="NCBI Taxonomy" id="1314771"/>
    <lineage>
        <taxon>Eukaryota</taxon>
        <taxon>Fungi</taxon>
        <taxon>Fungi incertae sedis</taxon>
        <taxon>Mucoromycota</taxon>
        <taxon>Mortierellomycotina</taxon>
        <taxon>Mortierellomycetes</taxon>
        <taxon>Mortierellales</taxon>
        <taxon>Mortierellaceae</taxon>
        <taxon>Linnemannia</taxon>
    </lineage>
</organism>
<dbReference type="Proteomes" id="UP000078512">
    <property type="component" value="Unassembled WGS sequence"/>
</dbReference>
<proteinExistence type="predicted"/>
<evidence type="ECO:0000313" key="2">
    <source>
        <dbReference type="Proteomes" id="UP000078512"/>
    </source>
</evidence>
<accession>A0A197K3P2</accession>
<keyword evidence="2" id="KW-1185">Reference proteome</keyword>
<feature type="non-terminal residue" evidence="1">
    <location>
        <position position="78"/>
    </location>
</feature>
<dbReference type="AlphaFoldDB" id="A0A197K3P2"/>
<name>A0A197K3P2_9FUNG</name>
<evidence type="ECO:0000313" key="1">
    <source>
        <dbReference type="EMBL" id="OAQ31808.1"/>
    </source>
</evidence>
<reference evidence="1 2" key="1">
    <citation type="submission" date="2016-05" db="EMBL/GenBank/DDBJ databases">
        <title>Genome sequencing reveals origins of a unique bacterial endosymbiosis in the earliest lineages of terrestrial Fungi.</title>
        <authorList>
            <consortium name="DOE Joint Genome Institute"/>
            <person name="Uehling J."/>
            <person name="Gryganskyi A."/>
            <person name="Hameed K."/>
            <person name="Tschaplinski T."/>
            <person name="Misztal P."/>
            <person name="Wu S."/>
            <person name="Desiro A."/>
            <person name="Vande Pol N."/>
            <person name="Du Z.-Y."/>
            <person name="Zienkiewicz A."/>
            <person name="Zienkiewicz K."/>
            <person name="Morin E."/>
            <person name="Tisserant E."/>
            <person name="Splivallo R."/>
            <person name="Hainaut M."/>
            <person name="Henrissat B."/>
            <person name="Ohm R."/>
            <person name="Kuo A."/>
            <person name="Yan J."/>
            <person name="Lipzen A."/>
            <person name="Nolan M."/>
            <person name="Labutti K."/>
            <person name="Barry K."/>
            <person name="Goldstein A."/>
            <person name="Labbe J."/>
            <person name="Schadt C."/>
            <person name="Tuskan G."/>
            <person name="Grigoriev I."/>
            <person name="Martin F."/>
            <person name="Vilgalys R."/>
            <person name="Bonito G."/>
        </authorList>
    </citation>
    <scope>NUCLEOTIDE SEQUENCE [LARGE SCALE GENOMIC DNA]</scope>
    <source>
        <strain evidence="1 2">AG-77</strain>
    </source>
</reference>
<protein>
    <submittedName>
        <fullName evidence="1">Uncharacterized protein</fullName>
    </submittedName>
</protein>
<dbReference type="EMBL" id="KV442028">
    <property type="protein sequence ID" value="OAQ31808.1"/>
    <property type="molecule type" value="Genomic_DNA"/>
</dbReference>